<evidence type="ECO:0000313" key="1">
    <source>
        <dbReference type="EMBL" id="MFM9329806.1"/>
    </source>
</evidence>
<accession>A0ACC7P1H7</accession>
<evidence type="ECO:0000313" key="2">
    <source>
        <dbReference type="Proteomes" id="UP001631969"/>
    </source>
</evidence>
<reference evidence="1" key="1">
    <citation type="submission" date="2024-12" db="EMBL/GenBank/DDBJ databases">
        <authorList>
            <person name="Wu N."/>
        </authorList>
    </citation>
    <scope>NUCLEOTIDE SEQUENCE</scope>
    <source>
        <strain evidence="1">P15</strain>
    </source>
</reference>
<proteinExistence type="predicted"/>
<dbReference type="Proteomes" id="UP001631969">
    <property type="component" value="Unassembled WGS sequence"/>
</dbReference>
<dbReference type="EMBL" id="JBJURJ010000010">
    <property type="protein sequence ID" value="MFM9329806.1"/>
    <property type="molecule type" value="Genomic_DNA"/>
</dbReference>
<organism evidence="1 2">
    <name type="scientific">Paenibacillus mesotrionivorans</name>
    <dbReference type="NCBI Taxonomy" id="3160968"/>
    <lineage>
        <taxon>Bacteria</taxon>
        <taxon>Bacillati</taxon>
        <taxon>Bacillota</taxon>
        <taxon>Bacilli</taxon>
        <taxon>Bacillales</taxon>
        <taxon>Paenibacillaceae</taxon>
        <taxon>Paenibacillus</taxon>
    </lineage>
</organism>
<keyword evidence="2" id="KW-1185">Reference proteome</keyword>
<comment type="caution">
    <text evidence="1">The sequence shown here is derived from an EMBL/GenBank/DDBJ whole genome shotgun (WGS) entry which is preliminary data.</text>
</comment>
<gene>
    <name evidence="1" type="ORF">ACI1P1_16035</name>
</gene>
<sequence>MPPIEKLREYTNTVCSQIRWKKAREAVSQEIHSHLMDQREAYIQEGATEDRATEHAIADMGDPVTVGIQLDRVHRPKPQWGMLGVVFVIVVVGIILQALVQNDIATRFRTPIMVGYQFKFALIGLGVFIILYLIDFSIIGKYPKTTYIAILCLFLISLFISPLRGGAPYYATYCSLLFPLGISGMVYAMRGEGYWGITVCVGAILFPAALAWMVPTVAGFVLTVTCGMVILGVAISKNWFQVNKLRSYLWAYLPFLGATLLFASTLLRTPYNIERLRNFLHPESDPLGGGYVALVMRSLLKNAQLWGNGTMPQQFAERQSFPLPSIHSDLMLTYLIFRLGWLPFGLIVALLVLFIVHSFRQCWRQKSVLGQLVSYSVLLTFALQTFHYITYNTGILLFAPLSLPLISYGLGGMVINMGLLGLMLSVFRNGSAARDRMLSSSAHRPFITWRERKLVIDFGRKNGE</sequence>
<protein>
    <submittedName>
        <fullName evidence="1">FtsW/RodA/SpoVE family cell cycle protein</fullName>
    </submittedName>
</protein>
<name>A0ACC7P1H7_9BACL</name>